<proteinExistence type="predicted"/>
<evidence type="ECO:0000313" key="2">
    <source>
        <dbReference type="Proteomes" id="UP000005101"/>
    </source>
</evidence>
<accession>A0ABN0BTF2</accession>
<protein>
    <submittedName>
        <fullName evidence="1">Uncharacterized protein</fullName>
    </submittedName>
</protein>
<reference evidence="1 2" key="1">
    <citation type="submission" date="2008-12" db="EMBL/GenBank/DDBJ databases">
        <title>Annotation of Bacteroides fragilis strain 3_1_12.</title>
        <authorList>
            <consortium name="The Broad Institute Genome Sequencing Platform"/>
            <person name="Ward D."/>
            <person name="Young S.K."/>
            <person name="Kodira C.D."/>
            <person name="Zeng Q."/>
            <person name="Koehrsen M."/>
            <person name="Alvarado L."/>
            <person name="Berlin A."/>
            <person name="Borenstein D."/>
            <person name="Chen Z."/>
            <person name="Engels R."/>
            <person name="Freedman E."/>
            <person name="Gellesch M."/>
            <person name="Goldberg J."/>
            <person name="Griggs A."/>
            <person name="Gujja S."/>
            <person name="Heiman D."/>
            <person name="Hepburn T."/>
            <person name="Howarth C."/>
            <person name="Jen D."/>
            <person name="Larson L."/>
            <person name="Lewis B."/>
            <person name="Mehta T."/>
            <person name="Park D."/>
            <person name="Pearson M."/>
            <person name="Roberts A."/>
            <person name="Saif S."/>
            <person name="Shea T."/>
            <person name="Shenoy N."/>
            <person name="Sisk P."/>
            <person name="Stolte C."/>
            <person name="Sykes S."/>
            <person name="Walk T."/>
            <person name="White J."/>
            <person name="Yandava C."/>
            <person name="Allen-Vercoe E."/>
            <person name="Strauss J."/>
            <person name="Ambrose C."/>
            <person name="Lander E."/>
            <person name="Nusbaum C."/>
            <person name="Galagan J."/>
            <person name="Birren B."/>
        </authorList>
    </citation>
    <scope>NUCLEOTIDE SEQUENCE [LARGE SCALE GENOMIC DNA]</scope>
    <source>
        <strain evidence="1 2">3_1_12</strain>
    </source>
</reference>
<dbReference type="EMBL" id="EQ973227">
    <property type="protein sequence ID" value="EFR56206.1"/>
    <property type="molecule type" value="Genomic_DNA"/>
</dbReference>
<gene>
    <name evidence="1" type="ORF">BFAG_04905</name>
</gene>
<dbReference type="Proteomes" id="UP000005101">
    <property type="component" value="Unassembled WGS sequence"/>
</dbReference>
<name>A0ABN0BTF2_BACFG</name>
<keyword evidence="2" id="KW-1185">Reference proteome</keyword>
<organism evidence="1 2">
    <name type="scientific">Bacteroides fragilis 3_1_12</name>
    <dbReference type="NCBI Taxonomy" id="457424"/>
    <lineage>
        <taxon>Bacteria</taxon>
        <taxon>Pseudomonadati</taxon>
        <taxon>Bacteroidota</taxon>
        <taxon>Bacteroidia</taxon>
        <taxon>Bacteroidales</taxon>
        <taxon>Bacteroidaceae</taxon>
        <taxon>Bacteroides</taxon>
    </lineage>
</organism>
<sequence>CPFAVRVPLRLSLADFLGSMFTRTITVFRGNWYTVRFDSYPGFAWDNQHLHPLTDYSVSPRRCHSSVSTSLLMLVQEY</sequence>
<evidence type="ECO:0000313" key="1">
    <source>
        <dbReference type="EMBL" id="EFR56206.1"/>
    </source>
</evidence>
<feature type="non-terminal residue" evidence="1">
    <location>
        <position position="1"/>
    </location>
</feature>